<reference evidence="8 9" key="1">
    <citation type="submission" date="2018-08" db="EMBL/GenBank/DDBJ databases">
        <title>Form III RuBisCO-mediated autotrophy in Thermodesulfobium bacteria.</title>
        <authorList>
            <person name="Toshchakov S.V."/>
            <person name="Kublanov I.V."/>
            <person name="Frolov E."/>
            <person name="Bonch-Osmolovskaya E.A."/>
            <person name="Tourova T.P."/>
            <person name="Chernych N.A."/>
            <person name="Lebedinsky A.V."/>
        </authorList>
    </citation>
    <scope>NUCLEOTIDE SEQUENCE [LARGE SCALE GENOMIC DNA]</scope>
    <source>
        <strain evidence="8 9">SR</strain>
    </source>
</reference>
<keyword evidence="9" id="KW-1185">Reference proteome</keyword>
<name>A0A3D8P3Q3_9THEO</name>
<evidence type="ECO:0000256" key="4">
    <source>
        <dbReference type="RuleBase" id="RU000639"/>
    </source>
</evidence>
<dbReference type="EMBL" id="QSLN01000019">
    <property type="protein sequence ID" value="RDV81281.1"/>
    <property type="molecule type" value="Genomic_DNA"/>
</dbReference>
<evidence type="ECO:0000256" key="5">
    <source>
        <dbReference type="RuleBase" id="RU004478"/>
    </source>
</evidence>
<dbReference type="PANTHER" id="PTHR21237:SF23">
    <property type="entry name" value="GRPE PROTEIN HOMOLOG, MITOCHONDRIAL"/>
    <property type="match status" value="1"/>
</dbReference>
<dbReference type="Proteomes" id="UP000256329">
    <property type="component" value="Unassembled WGS sequence"/>
</dbReference>
<dbReference type="HAMAP" id="MF_01151">
    <property type="entry name" value="GrpE"/>
    <property type="match status" value="1"/>
</dbReference>
<dbReference type="InterPro" id="IPR013805">
    <property type="entry name" value="GrpE_CC"/>
</dbReference>
<gene>
    <name evidence="3" type="primary">grpE</name>
    <name evidence="8" type="ORF">DXX99_09270</name>
</gene>
<sequence length="245" mass="27988">MPSRRRGRSRRPSCVSTLSSEKRKINRKAGKGVRMEERDKEAKPGPNGEAQEAVGEGKEAVTEPVPSLPELEAEIQLLKEALAQAEARAEEYQRQLLRLRADFETFRRRLQQEREEILARAAENLIKNLLPILDDFERALAARGDRLEDFLQGVELIYQRLFSTLQQEGLEPIAAEGNKFDPFYHEAFAFEEKEDCEDGIILEEFRRGYLFRGKLLRPSLVKVAKAKAVETEAEEEEKDGENSGN</sequence>
<organism evidence="8 9">
    <name type="scientific">Ammonifex thiophilus</name>
    <dbReference type="NCBI Taxonomy" id="444093"/>
    <lineage>
        <taxon>Bacteria</taxon>
        <taxon>Bacillati</taxon>
        <taxon>Bacillota</taxon>
        <taxon>Clostridia</taxon>
        <taxon>Thermoanaerobacterales</taxon>
        <taxon>Thermoanaerobacteraceae</taxon>
        <taxon>Ammonifex</taxon>
    </lineage>
</organism>
<keyword evidence="3 4" id="KW-0346">Stress response</keyword>
<dbReference type="Pfam" id="PF01025">
    <property type="entry name" value="GrpE"/>
    <property type="match status" value="1"/>
</dbReference>
<dbReference type="PANTHER" id="PTHR21237">
    <property type="entry name" value="GRPE PROTEIN"/>
    <property type="match status" value="1"/>
</dbReference>
<evidence type="ECO:0000313" key="9">
    <source>
        <dbReference type="Proteomes" id="UP000256329"/>
    </source>
</evidence>
<comment type="subunit">
    <text evidence="3">Homodimer.</text>
</comment>
<evidence type="ECO:0000256" key="1">
    <source>
        <dbReference type="ARBA" id="ARBA00009054"/>
    </source>
</evidence>
<dbReference type="GO" id="GO:0051082">
    <property type="term" value="F:unfolded protein binding"/>
    <property type="evidence" value="ECO:0007669"/>
    <property type="project" value="TreeGrafter"/>
</dbReference>
<dbReference type="GO" id="GO:0005737">
    <property type="term" value="C:cytoplasm"/>
    <property type="evidence" value="ECO:0007669"/>
    <property type="project" value="UniProtKB-SubCell"/>
</dbReference>
<protein>
    <recommendedName>
        <fullName evidence="3 4">Protein GrpE</fullName>
    </recommendedName>
    <alternativeName>
        <fullName evidence="3">HSP-70 cofactor</fullName>
    </alternativeName>
</protein>
<dbReference type="SUPFAM" id="SSF51064">
    <property type="entry name" value="Head domain of nucleotide exchange factor GrpE"/>
    <property type="match status" value="1"/>
</dbReference>
<accession>A0A3D8P3Q3</accession>
<proteinExistence type="inferred from homology"/>
<evidence type="ECO:0000313" key="8">
    <source>
        <dbReference type="EMBL" id="RDV81281.1"/>
    </source>
</evidence>
<dbReference type="GO" id="GO:0000774">
    <property type="term" value="F:adenyl-nucleotide exchange factor activity"/>
    <property type="evidence" value="ECO:0007669"/>
    <property type="project" value="InterPro"/>
</dbReference>
<dbReference type="Gene3D" id="2.30.22.10">
    <property type="entry name" value="Head domain of nucleotide exchange factor GrpE"/>
    <property type="match status" value="1"/>
</dbReference>
<evidence type="ECO:0000256" key="3">
    <source>
        <dbReference type="HAMAP-Rule" id="MF_01151"/>
    </source>
</evidence>
<dbReference type="PROSITE" id="PS01071">
    <property type="entry name" value="GRPE"/>
    <property type="match status" value="1"/>
</dbReference>
<dbReference type="OrthoDB" id="9812586at2"/>
<comment type="caution">
    <text evidence="8">The sequence shown here is derived from an EMBL/GenBank/DDBJ whole genome shotgun (WGS) entry which is preliminary data.</text>
</comment>
<dbReference type="GO" id="GO:0006457">
    <property type="term" value="P:protein folding"/>
    <property type="evidence" value="ECO:0007669"/>
    <property type="project" value="InterPro"/>
</dbReference>
<feature type="coiled-coil region" evidence="6">
    <location>
        <begin position="68"/>
        <end position="116"/>
    </location>
</feature>
<evidence type="ECO:0000256" key="2">
    <source>
        <dbReference type="ARBA" id="ARBA00023186"/>
    </source>
</evidence>
<dbReference type="GO" id="GO:0051087">
    <property type="term" value="F:protein-folding chaperone binding"/>
    <property type="evidence" value="ECO:0007669"/>
    <property type="project" value="InterPro"/>
</dbReference>
<comment type="function">
    <text evidence="3 4">Participates actively in the response to hyperosmotic and heat shock by preventing the aggregation of stress-denatured proteins, in association with DnaK and GrpE. It is the nucleotide exchange factor for DnaK and may function as a thermosensor. Unfolded proteins bind initially to DnaJ; upon interaction with the DnaJ-bound protein, DnaK hydrolyzes its bound ATP, resulting in the formation of a stable complex. GrpE releases ADP from DnaK; ATP binding to DnaK triggers the release of the substrate protein, thus completing the reaction cycle. Several rounds of ATP-dependent interactions between DnaJ, DnaK and GrpE are required for fully efficient folding.</text>
</comment>
<feature type="compositionally biased region" description="Basic and acidic residues" evidence="7">
    <location>
        <begin position="33"/>
        <end position="43"/>
    </location>
</feature>
<feature type="region of interest" description="Disordered" evidence="7">
    <location>
        <begin position="1"/>
        <end position="64"/>
    </location>
</feature>
<dbReference type="InterPro" id="IPR009012">
    <property type="entry name" value="GrpE_head"/>
</dbReference>
<comment type="similarity">
    <text evidence="1 3 5">Belongs to the GrpE family.</text>
</comment>
<dbReference type="AlphaFoldDB" id="A0A3D8P3Q3"/>
<dbReference type="CDD" id="cd00446">
    <property type="entry name" value="GrpE"/>
    <property type="match status" value="1"/>
</dbReference>
<dbReference type="InterPro" id="IPR000740">
    <property type="entry name" value="GrpE"/>
</dbReference>
<dbReference type="SUPFAM" id="SSF58014">
    <property type="entry name" value="Coiled-coil domain of nucleotide exchange factor GrpE"/>
    <property type="match status" value="1"/>
</dbReference>
<feature type="compositionally biased region" description="Basic residues" evidence="7">
    <location>
        <begin position="1"/>
        <end position="11"/>
    </location>
</feature>
<comment type="subcellular location">
    <subcellularLocation>
        <location evidence="3">Cytoplasm</location>
    </subcellularLocation>
</comment>
<dbReference type="PRINTS" id="PR00773">
    <property type="entry name" value="GRPEPROTEIN"/>
</dbReference>
<evidence type="ECO:0000256" key="7">
    <source>
        <dbReference type="SAM" id="MobiDB-lite"/>
    </source>
</evidence>
<keyword evidence="2 3" id="KW-0143">Chaperone</keyword>
<evidence type="ECO:0000256" key="6">
    <source>
        <dbReference type="SAM" id="Coils"/>
    </source>
</evidence>
<dbReference type="NCBIfam" id="NF010738">
    <property type="entry name" value="PRK14140.1"/>
    <property type="match status" value="1"/>
</dbReference>
<keyword evidence="3" id="KW-0963">Cytoplasm</keyword>
<dbReference type="GO" id="GO:0042803">
    <property type="term" value="F:protein homodimerization activity"/>
    <property type="evidence" value="ECO:0007669"/>
    <property type="project" value="InterPro"/>
</dbReference>
<keyword evidence="6" id="KW-0175">Coiled coil</keyword>
<dbReference type="Gene3D" id="3.90.20.20">
    <property type="match status" value="1"/>
</dbReference>